<dbReference type="InterPro" id="IPR029063">
    <property type="entry name" value="SAM-dependent_MTases_sf"/>
</dbReference>
<evidence type="ECO:0000256" key="1">
    <source>
        <dbReference type="ARBA" id="ARBA00011975"/>
    </source>
</evidence>
<dbReference type="AlphaFoldDB" id="A0A9X4M8S5"/>
<dbReference type="Pfam" id="PF00145">
    <property type="entry name" value="DNA_methylase"/>
    <property type="match status" value="1"/>
</dbReference>
<evidence type="ECO:0000313" key="8">
    <source>
        <dbReference type="EMBL" id="MDG3494695.1"/>
    </source>
</evidence>
<proteinExistence type="inferred from homology"/>
<keyword evidence="2 6" id="KW-0489">Methyltransferase</keyword>
<dbReference type="PRINTS" id="PR00105">
    <property type="entry name" value="C5METTRFRASE"/>
</dbReference>
<dbReference type="GO" id="GO:0044027">
    <property type="term" value="P:negative regulation of gene expression via chromosomal CpG island methylation"/>
    <property type="evidence" value="ECO:0007669"/>
    <property type="project" value="TreeGrafter"/>
</dbReference>
<dbReference type="GO" id="GO:0009307">
    <property type="term" value="P:DNA restriction-modification system"/>
    <property type="evidence" value="ECO:0007669"/>
    <property type="project" value="UniProtKB-KW"/>
</dbReference>
<keyword evidence="5" id="KW-0680">Restriction system</keyword>
<dbReference type="PROSITE" id="PS51679">
    <property type="entry name" value="SAM_MT_C5"/>
    <property type="match status" value="1"/>
</dbReference>
<gene>
    <name evidence="8" type="ORF">FEV09_08990</name>
</gene>
<dbReference type="InterPro" id="IPR031303">
    <property type="entry name" value="C5_meth_CS"/>
</dbReference>
<evidence type="ECO:0000256" key="2">
    <source>
        <dbReference type="ARBA" id="ARBA00022603"/>
    </source>
</evidence>
<dbReference type="GO" id="GO:0003677">
    <property type="term" value="F:DNA binding"/>
    <property type="evidence" value="ECO:0007669"/>
    <property type="project" value="TreeGrafter"/>
</dbReference>
<dbReference type="Proteomes" id="UP001152872">
    <property type="component" value="Unassembled WGS sequence"/>
</dbReference>
<evidence type="ECO:0000313" key="9">
    <source>
        <dbReference type="Proteomes" id="UP001152872"/>
    </source>
</evidence>
<sequence length="364" mass="41575">MSKSVIALFSGCGGLDLGFRRAGFNVTWANEYDKDIWETYERNHVDTVLDRRDIRKIASEEIPDCLGIIGGPPCQSWSEGGTQRGIDDARGQLFLDYIRILRDKQPRFFLAENVSGMMHKKHQQAFGNIIASLEEAGYIVSFALLNAKNHNVPQERKRVIFIGYHIDLNRRFDFSLVQKSLYIPTLKNAIWDLRESALPALPTCKTNGENCLVRNHEYMTGGFSSIYMSRNRVHNWDEPSFTIQAGGRHAPIHPQANKMIWVGKDEWMFDPNSPNPYRRLSVRECARVQTFPDDFNFYYKNLAQGYKMIGNAVPVNLGYALAKAIKLQIVEVDDTSRNIYQLQSKDSNYLKVGILNKASIQRVG</sequence>
<organism evidence="8 9">
    <name type="scientific">Pseudanabaena catenata USMAC16</name>
    <dbReference type="NCBI Taxonomy" id="1855837"/>
    <lineage>
        <taxon>Bacteria</taxon>
        <taxon>Bacillati</taxon>
        <taxon>Cyanobacteriota</taxon>
        <taxon>Cyanophyceae</taxon>
        <taxon>Pseudanabaenales</taxon>
        <taxon>Pseudanabaenaceae</taxon>
        <taxon>Pseudanabaena</taxon>
    </lineage>
</organism>
<dbReference type="GO" id="GO:0032259">
    <property type="term" value="P:methylation"/>
    <property type="evidence" value="ECO:0007669"/>
    <property type="project" value="UniProtKB-KW"/>
</dbReference>
<dbReference type="RefSeq" id="WP_009626781.1">
    <property type="nucleotide sequence ID" value="NZ_VBTY01000059.1"/>
</dbReference>
<evidence type="ECO:0000256" key="3">
    <source>
        <dbReference type="ARBA" id="ARBA00022679"/>
    </source>
</evidence>
<keyword evidence="9" id="KW-1185">Reference proteome</keyword>
<dbReference type="CDD" id="cd00315">
    <property type="entry name" value="Cyt_C5_DNA_methylase"/>
    <property type="match status" value="1"/>
</dbReference>
<keyword evidence="3 6" id="KW-0808">Transferase</keyword>
<dbReference type="EMBL" id="VBTY01000059">
    <property type="protein sequence ID" value="MDG3494695.1"/>
    <property type="molecule type" value="Genomic_DNA"/>
</dbReference>
<dbReference type="PROSITE" id="PS00095">
    <property type="entry name" value="C5_MTASE_2"/>
    <property type="match status" value="1"/>
</dbReference>
<name>A0A9X4M8S5_9CYAN</name>
<dbReference type="InterPro" id="IPR001525">
    <property type="entry name" value="C5_MeTfrase"/>
</dbReference>
<keyword evidence="4 6" id="KW-0949">S-adenosyl-L-methionine</keyword>
<dbReference type="InterPro" id="IPR050390">
    <property type="entry name" value="C5-Methyltransferase"/>
</dbReference>
<accession>A0A9X4M8S5</accession>
<dbReference type="PANTHER" id="PTHR10629">
    <property type="entry name" value="CYTOSINE-SPECIFIC METHYLTRANSFERASE"/>
    <property type="match status" value="1"/>
</dbReference>
<evidence type="ECO:0000256" key="7">
    <source>
        <dbReference type="RuleBase" id="RU000416"/>
    </source>
</evidence>
<reference evidence="8" key="1">
    <citation type="submission" date="2019-05" db="EMBL/GenBank/DDBJ databases">
        <title>Whole genome sequencing of Pseudanabaena catenata USMAC16.</title>
        <authorList>
            <person name="Khan Z."/>
            <person name="Omar W.M."/>
            <person name="Convey P."/>
            <person name="Merican F."/>
            <person name="Najimudin N."/>
        </authorList>
    </citation>
    <scope>NUCLEOTIDE SEQUENCE</scope>
    <source>
        <strain evidence="8">USMAC16</strain>
    </source>
</reference>
<protein>
    <recommendedName>
        <fullName evidence="1">DNA (cytosine-5-)-methyltransferase</fullName>
        <ecNumber evidence="1">2.1.1.37</ecNumber>
    </recommendedName>
</protein>
<evidence type="ECO:0000256" key="4">
    <source>
        <dbReference type="ARBA" id="ARBA00022691"/>
    </source>
</evidence>
<dbReference type="EC" id="2.1.1.37" evidence="1"/>
<evidence type="ECO:0000256" key="6">
    <source>
        <dbReference type="PROSITE-ProRule" id="PRU01016"/>
    </source>
</evidence>
<dbReference type="Gene3D" id="3.40.50.150">
    <property type="entry name" value="Vaccinia Virus protein VP39"/>
    <property type="match status" value="1"/>
</dbReference>
<dbReference type="NCBIfam" id="TIGR00675">
    <property type="entry name" value="dcm"/>
    <property type="match status" value="1"/>
</dbReference>
<dbReference type="SUPFAM" id="SSF53335">
    <property type="entry name" value="S-adenosyl-L-methionine-dependent methyltransferases"/>
    <property type="match status" value="1"/>
</dbReference>
<feature type="active site" evidence="6">
    <location>
        <position position="74"/>
    </location>
</feature>
<dbReference type="PANTHER" id="PTHR10629:SF52">
    <property type="entry name" value="DNA (CYTOSINE-5)-METHYLTRANSFERASE 1"/>
    <property type="match status" value="1"/>
</dbReference>
<comment type="similarity">
    <text evidence="6 7">Belongs to the class I-like SAM-binding methyltransferase superfamily. C5-methyltransferase family.</text>
</comment>
<comment type="caution">
    <text evidence="8">The sequence shown here is derived from an EMBL/GenBank/DDBJ whole genome shotgun (WGS) entry which is preliminary data.</text>
</comment>
<evidence type="ECO:0000256" key="5">
    <source>
        <dbReference type="ARBA" id="ARBA00022747"/>
    </source>
</evidence>
<dbReference type="Gene3D" id="3.90.120.10">
    <property type="entry name" value="DNA Methylase, subunit A, domain 2"/>
    <property type="match status" value="1"/>
</dbReference>
<dbReference type="GO" id="GO:0003886">
    <property type="term" value="F:DNA (cytosine-5-)-methyltransferase activity"/>
    <property type="evidence" value="ECO:0007669"/>
    <property type="project" value="UniProtKB-EC"/>
</dbReference>